<accession>A0AB36G0B2</accession>
<reference evidence="3 4" key="1">
    <citation type="submission" date="2016-09" db="EMBL/GenBank/DDBJ databases">
        <title>Campylobacter from American crows.</title>
        <authorList>
            <person name="Weis A.M."/>
            <person name="Weimer B.C."/>
            <person name="Townsend A.K."/>
            <person name="Taff C."/>
        </authorList>
    </citation>
    <scope>NUCLEOTIDE SEQUENCE [LARGE SCALE GENOMIC DNA]</scope>
    <source>
        <strain evidence="3 4">BCW_3791</strain>
    </source>
</reference>
<feature type="coiled-coil region" evidence="1">
    <location>
        <begin position="4"/>
        <end position="31"/>
    </location>
</feature>
<dbReference type="RefSeq" id="WP_070261724.1">
    <property type="nucleotide sequence ID" value="NZ_MJVJ01000127.1"/>
</dbReference>
<evidence type="ECO:0000313" key="4">
    <source>
        <dbReference type="Proteomes" id="UP000865560"/>
    </source>
</evidence>
<feature type="domain" description="6-hydroxymethylpterin diphosphokinase MptE-like" evidence="2">
    <location>
        <begin position="204"/>
        <end position="378"/>
    </location>
</feature>
<dbReference type="InterPro" id="IPR002826">
    <property type="entry name" value="MptE-like"/>
</dbReference>
<dbReference type="Pfam" id="PF01973">
    <property type="entry name" value="MptE-like"/>
    <property type="match status" value="1"/>
</dbReference>
<evidence type="ECO:0000256" key="1">
    <source>
        <dbReference type="SAM" id="Coils"/>
    </source>
</evidence>
<protein>
    <submittedName>
        <fullName evidence="3">PseE protein</fullName>
    </submittedName>
</protein>
<comment type="caution">
    <text evidence="3">The sequence shown here is derived from an EMBL/GenBank/DDBJ whole genome shotgun (WGS) entry which is preliminary data.</text>
</comment>
<dbReference type="EMBL" id="MJVJ01000127">
    <property type="protein sequence ID" value="OEV44586.1"/>
    <property type="molecule type" value="Genomic_DNA"/>
</dbReference>
<evidence type="ECO:0000313" key="3">
    <source>
        <dbReference type="EMBL" id="OEV44586.1"/>
    </source>
</evidence>
<keyword evidence="1" id="KW-0175">Coiled coil</keyword>
<dbReference type="PANTHER" id="PTHR41786:SF1">
    <property type="entry name" value="6-HYDROXYMETHYLPTERIN DIPHOSPHOKINASE MPTE-LIKE DOMAIN-CONTAINING PROTEIN"/>
    <property type="match status" value="1"/>
</dbReference>
<gene>
    <name evidence="3" type="ORF">AJY60_10375</name>
</gene>
<dbReference type="Proteomes" id="UP000865560">
    <property type="component" value="Unassembled WGS sequence"/>
</dbReference>
<dbReference type="PANTHER" id="PTHR41786">
    <property type="entry name" value="MOTILITY ACCESSORY FACTOR MAF"/>
    <property type="match status" value="1"/>
</dbReference>
<organism evidence="3 4">
    <name type="scientific">Campylobacter jejuni</name>
    <dbReference type="NCBI Taxonomy" id="197"/>
    <lineage>
        <taxon>Bacteria</taxon>
        <taxon>Pseudomonadati</taxon>
        <taxon>Campylobacterota</taxon>
        <taxon>Epsilonproteobacteria</taxon>
        <taxon>Campylobacterales</taxon>
        <taxon>Campylobacteraceae</taxon>
        <taxon>Campylobacter</taxon>
    </lineage>
</organism>
<sequence length="624" mass="73554">MQNNNYFEKNLEQLDKELKNKLNSIKELREFSYTIGNDALDINIIKKRNLKSIYKNPLVELQESLKYFKNFSHYPLMLFYGLGNGIFYKALLQNKKHKQIVVFEKELEIIFLVLHLVDFSQELKEKRFKIIYTKDFNYVLADQIFSSNRFYLFVKTYNLHYHCDFYKIYQEDINKINSYNIQAIKNISLRKGNDPKDAMQGIEQFICNIPKIINHPSYKELLKKRLNLKQTAIIVGTGPSLTKQLPLLKKCHNKAIIFCADSAYNILEREKIKPDYVCMLERDEIVSECFNNDFKNFDKDILFLCASLIHKKTIDYLEKNKRNYLLITRAQPFALSIKLDEFGYIGGGMSVSHMMYEIACHMKFQNIILIGQDLAYGDNGISHSKGFIHANYHDGHYQRDFGKYTTTAYGGIGKVESSETWTLFRQIFENYIFNIKTSKTYNCTEGGARIEGAIEKSFKEVYNDLLNIEIKKPLKRVYKLTRKDQNLLLIKAYKNIKKNINLSEQLAKKCKKLFKQISEQKKQKYTLEELVIKLDSFKETLEHPKYNFIQEILGPTLYHEESLLAPIFVQDIKNESERQNKILAWIYAHRSLIESILELVLVLNQRLKKDIVPLRDILERRKLI</sequence>
<dbReference type="AlphaFoldDB" id="A0AB36G0B2"/>
<proteinExistence type="predicted"/>
<evidence type="ECO:0000259" key="2">
    <source>
        <dbReference type="Pfam" id="PF01973"/>
    </source>
</evidence>
<name>A0AB36G0B2_CAMJU</name>